<dbReference type="InterPro" id="IPR022692">
    <property type="entry name" value="Gemini_AL1_REP_central"/>
</dbReference>
<dbReference type="GO" id="GO:0016779">
    <property type="term" value="F:nucleotidyltransferase activity"/>
    <property type="evidence" value="ECO:0007669"/>
    <property type="project" value="UniProtKB-KW"/>
</dbReference>
<dbReference type="Gene3D" id="3.40.1310.20">
    <property type="match status" value="1"/>
</dbReference>
<dbReference type="GO" id="GO:0000166">
    <property type="term" value="F:nucleotide binding"/>
    <property type="evidence" value="ECO:0007669"/>
    <property type="project" value="UniProtKB-KW"/>
</dbReference>
<evidence type="ECO:0000313" key="14">
    <source>
        <dbReference type="Proteomes" id="UP000593564"/>
    </source>
</evidence>
<dbReference type="InterPro" id="IPR001301">
    <property type="entry name" value="Gemini_AL1_CLV"/>
</dbReference>
<feature type="domain" description="CRESS-DNA virus Rep endonuclease" evidence="12">
    <location>
        <begin position="9"/>
        <end position="117"/>
    </location>
</feature>
<reference evidence="14" key="1">
    <citation type="journal article" date="2020" name="Nat. Commun.">
        <title>Genome assembly of wild tea tree DASZ reveals pedigree and selection history of tea varieties.</title>
        <authorList>
            <person name="Zhang W."/>
            <person name="Zhang Y."/>
            <person name="Qiu H."/>
            <person name="Guo Y."/>
            <person name="Wan H."/>
            <person name="Zhang X."/>
            <person name="Scossa F."/>
            <person name="Alseekh S."/>
            <person name="Zhang Q."/>
            <person name="Wang P."/>
            <person name="Xu L."/>
            <person name="Schmidt M.H."/>
            <person name="Jia X."/>
            <person name="Li D."/>
            <person name="Zhu A."/>
            <person name="Guo F."/>
            <person name="Chen W."/>
            <person name="Ni D."/>
            <person name="Usadel B."/>
            <person name="Fernie A.R."/>
            <person name="Wen W."/>
        </authorList>
    </citation>
    <scope>NUCLEOTIDE SEQUENCE [LARGE SCALE GENOMIC DNA]</scope>
    <source>
        <strain evidence="14">cv. G240</strain>
    </source>
</reference>
<dbReference type="GO" id="GO:0016888">
    <property type="term" value="F:DNA endonuclease activity, producing 5'-phosphomonoesters"/>
    <property type="evidence" value="ECO:0007669"/>
    <property type="project" value="InterPro"/>
</dbReference>
<dbReference type="InterPro" id="IPR049912">
    <property type="entry name" value="CRESS_DNA_REP"/>
</dbReference>
<dbReference type="Proteomes" id="UP000593564">
    <property type="component" value="Unassembled WGS sequence"/>
</dbReference>
<keyword evidence="2" id="KW-0808">Transferase</keyword>
<evidence type="ECO:0000259" key="12">
    <source>
        <dbReference type="PROSITE" id="PS52020"/>
    </source>
</evidence>
<dbReference type="EMBL" id="JACBKZ010000014">
    <property type="protein sequence ID" value="KAF5934539.1"/>
    <property type="molecule type" value="Genomic_DNA"/>
</dbReference>
<keyword evidence="9" id="KW-0378">Hydrolase</keyword>
<keyword evidence="5" id="KW-0540">Nuclease</keyword>
<dbReference type="GO" id="GO:0046872">
    <property type="term" value="F:metal ion binding"/>
    <property type="evidence" value="ECO:0007669"/>
    <property type="project" value="UniProtKB-KW"/>
</dbReference>
<evidence type="ECO:0000256" key="3">
    <source>
        <dbReference type="ARBA" id="ARBA00022695"/>
    </source>
</evidence>
<dbReference type="Pfam" id="PF00799">
    <property type="entry name" value="Gemini_AL1"/>
    <property type="match status" value="1"/>
</dbReference>
<dbReference type="GO" id="GO:0006260">
    <property type="term" value="P:DNA replication"/>
    <property type="evidence" value="ECO:0007669"/>
    <property type="project" value="UniProtKB-KW"/>
</dbReference>
<comment type="caution">
    <text evidence="13">The sequence shown here is derived from an EMBL/GenBank/DDBJ whole genome shotgun (WGS) entry which is preliminary data.</text>
</comment>
<reference evidence="13 14" key="2">
    <citation type="submission" date="2020-07" db="EMBL/GenBank/DDBJ databases">
        <title>Genome assembly of wild tea tree DASZ reveals pedigree and selection history of tea varieties.</title>
        <authorList>
            <person name="Zhang W."/>
        </authorList>
    </citation>
    <scope>NUCLEOTIDE SEQUENCE [LARGE SCALE GENOMIC DNA]</scope>
    <source>
        <strain evidence="14">cv. G240</strain>
        <tissue evidence="13">Leaf</tissue>
    </source>
</reference>
<dbReference type="Pfam" id="PF08283">
    <property type="entry name" value="Gemini_AL1_M"/>
    <property type="match status" value="1"/>
</dbReference>
<keyword evidence="7" id="KW-0547">Nucleotide-binding</keyword>
<dbReference type="GO" id="GO:0005198">
    <property type="term" value="F:structural molecule activity"/>
    <property type="evidence" value="ECO:0007669"/>
    <property type="project" value="InterPro"/>
</dbReference>
<name>A0A7J7G1J9_CAMSI</name>
<dbReference type="GO" id="GO:0003677">
    <property type="term" value="F:DNA binding"/>
    <property type="evidence" value="ECO:0007669"/>
    <property type="project" value="UniProtKB-KW"/>
</dbReference>
<evidence type="ECO:0000313" key="13">
    <source>
        <dbReference type="EMBL" id="KAF5934539.1"/>
    </source>
</evidence>
<dbReference type="PRINTS" id="PR00227">
    <property type="entry name" value="GEMCOATAL1"/>
</dbReference>
<evidence type="ECO:0000256" key="6">
    <source>
        <dbReference type="ARBA" id="ARBA00022723"/>
    </source>
</evidence>
<evidence type="ECO:0000256" key="11">
    <source>
        <dbReference type="ARBA" id="ARBA00023125"/>
    </source>
</evidence>
<evidence type="ECO:0000256" key="7">
    <source>
        <dbReference type="ARBA" id="ARBA00022741"/>
    </source>
</evidence>
<sequence length="429" mass="49840">MASMRRRFRVQNKNIFLTYAQCSIPKDRLLEKIRALFTTRPPNYVRVAHELHEDGQPHLHALVQFPYSFQTQNERFFDVTHDRTSRHFHPNVQGAYNQQNVLEYISKHGDYTEWGEFRERSRCANQNNKDNIYQDALAAGTKDEALALVRNGDPKCFWLNYDKLSSNYDRISFNPLLPYVHPFTDTVWVYGNIVITKKKRFTSKSLCDSIWRIDDFLSYDEPHFFHFDLPEVGTERDERLSRKLKLLGLYIQGVVLRQTGGLSEAAVDTPGLESDMRDVPTQAVEQTVDIDPSGILDNGQCEFVVVLDRFPNPAYTPKFEDVFLWSTGGPRTSCMVRGTEIDRFVVLRRVLVLMPPQSNNEYPVVSRQGVKTFINIGKNVVSEFRDSLGQFSGSYNNIVKNAIICYFVWERRTKSIVRAHLNCRLKYCY</sequence>
<evidence type="ECO:0000256" key="1">
    <source>
        <dbReference type="ARBA" id="ARBA00006240"/>
    </source>
</evidence>
<evidence type="ECO:0000256" key="9">
    <source>
        <dbReference type="ARBA" id="ARBA00022801"/>
    </source>
</evidence>
<keyword evidence="14" id="KW-1185">Reference proteome</keyword>
<dbReference type="SUPFAM" id="SSF55464">
    <property type="entry name" value="Origin of replication-binding domain, RBD-like"/>
    <property type="match status" value="1"/>
</dbReference>
<evidence type="ECO:0000256" key="5">
    <source>
        <dbReference type="ARBA" id="ARBA00022722"/>
    </source>
</evidence>
<dbReference type="InterPro" id="IPR001191">
    <property type="entry name" value="Gemini_AL1_REP"/>
</dbReference>
<keyword evidence="11" id="KW-0238">DNA-binding</keyword>
<organism evidence="13 14">
    <name type="scientific">Camellia sinensis</name>
    <name type="common">Tea plant</name>
    <name type="synonym">Thea sinensis</name>
    <dbReference type="NCBI Taxonomy" id="4442"/>
    <lineage>
        <taxon>Eukaryota</taxon>
        <taxon>Viridiplantae</taxon>
        <taxon>Streptophyta</taxon>
        <taxon>Embryophyta</taxon>
        <taxon>Tracheophyta</taxon>
        <taxon>Spermatophyta</taxon>
        <taxon>Magnoliopsida</taxon>
        <taxon>eudicotyledons</taxon>
        <taxon>Gunneridae</taxon>
        <taxon>Pentapetalae</taxon>
        <taxon>asterids</taxon>
        <taxon>Ericales</taxon>
        <taxon>Theaceae</taxon>
        <taxon>Camellia</taxon>
    </lineage>
</organism>
<evidence type="ECO:0000256" key="4">
    <source>
        <dbReference type="ARBA" id="ARBA00022705"/>
    </source>
</evidence>
<protein>
    <recommendedName>
        <fullName evidence="12">CRESS-DNA virus Rep endonuclease domain-containing protein</fullName>
    </recommendedName>
</protein>
<evidence type="ECO:0000256" key="10">
    <source>
        <dbReference type="ARBA" id="ARBA00023124"/>
    </source>
</evidence>
<keyword evidence="10" id="KW-0190">Covalent protein-DNA linkage</keyword>
<keyword evidence="3" id="KW-0548">Nucleotidyltransferase</keyword>
<evidence type="ECO:0000256" key="8">
    <source>
        <dbReference type="ARBA" id="ARBA00022759"/>
    </source>
</evidence>
<accession>A0A7J7G1J9</accession>
<dbReference type="PROSITE" id="PS52020">
    <property type="entry name" value="CRESS_DNA_REP"/>
    <property type="match status" value="1"/>
</dbReference>
<comment type="similarity">
    <text evidence="1">Belongs to the geminiviridae Rep protein family.</text>
</comment>
<keyword evidence="6" id="KW-0479">Metal-binding</keyword>
<dbReference type="PRINTS" id="PR00228">
    <property type="entry name" value="GEMCOATCLVL1"/>
</dbReference>
<dbReference type="AlphaFoldDB" id="A0A7J7G1J9"/>
<evidence type="ECO:0000256" key="2">
    <source>
        <dbReference type="ARBA" id="ARBA00022679"/>
    </source>
</evidence>
<keyword evidence="4" id="KW-0235">DNA replication</keyword>
<keyword evidence="8" id="KW-0255">Endonuclease</keyword>
<gene>
    <name evidence="13" type="ORF">HYC85_030710</name>
</gene>
<proteinExistence type="inferred from homology"/>